<proteinExistence type="predicted"/>
<organism evidence="2 3">
    <name type="scientific">Jannaschia seosinensis</name>
    <dbReference type="NCBI Taxonomy" id="313367"/>
    <lineage>
        <taxon>Bacteria</taxon>
        <taxon>Pseudomonadati</taxon>
        <taxon>Pseudomonadota</taxon>
        <taxon>Alphaproteobacteria</taxon>
        <taxon>Rhodobacterales</taxon>
        <taxon>Roseobacteraceae</taxon>
        <taxon>Jannaschia</taxon>
    </lineage>
</organism>
<dbReference type="AlphaFoldDB" id="A0A0M7BBQ9"/>
<feature type="compositionally biased region" description="Polar residues" evidence="1">
    <location>
        <begin position="36"/>
        <end position="47"/>
    </location>
</feature>
<dbReference type="Proteomes" id="UP000049455">
    <property type="component" value="Unassembled WGS sequence"/>
</dbReference>
<keyword evidence="3" id="KW-1185">Reference proteome</keyword>
<protein>
    <submittedName>
        <fullName evidence="2">Uncharacterized protein</fullName>
    </submittedName>
</protein>
<evidence type="ECO:0000256" key="1">
    <source>
        <dbReference type="SAM" id="MobiDB-lite"/>
    </source>
</evidence>
<gene>
    <name evidence="2" type="ORF">JSE7799_02900</name>
</gene>
<accession>A0A0M7BBQ9</accession>
<sequence length="67" mass="7328">MKRPNPLPANQMTPAERRAELCGLLALGLVRLTQRQSSELSDGTGESSLHYPPDQSGHATTEKRRTA</sequence>
<dbReference type="OrthoDB" id="8453810at2"/>
<reference evidence="2 3" key="1">
    <citation type="submission" date="2015-09" db="EMBL/GenBank/DDBJ databases">
        <authorList>
            <person name="Jackson K.R."/>
            <person name="Lunt B.L."/>
            <person name="Fisher J.N.B."/>
            <person name="Gardner A.V."/>
            <person name="Bailey M.E."/>
            <person name="Deus L.M."/>
            <person name="Earl A.S."/>
            <person name="Gibby P.D."/>
            <person name="Hartmann K.A."/>
            <person name="Liu J.E."/>
            <person name="Manci A.M."/>
            <person name="Nielsen D.A."/>
            <person name="Solomon M.B."/>
            <person name="Breakwell D.P."/>
            <person name="Burnett S.H."/>
            <person name="Grose J.H."/>
        </authorList>
    </citation>
    <scope>NUCLEOTIDE SEQUENCE [LARGE SCALE GENOMIC DNA]</scope>
    <source>
        <strain evidence="2 3">CECT 7799</strain>
    </source>
</reference>
<feature type="region of interest" description="Disordered" evidence="1">
    <location>
        <begin position="36"/>
        <end position="67"/>
    </location>
</feature>
<name>A0A0M7BBQ9_9RHOB</name>
<dbReference type="STRING" id="313367.JSE7799_02900"/>
<evidence type="ECO:0000313" key="2">
    <source>
        <dbReference type="EMBL" id="CUH40170.1"/>
    </source>
</evidence>
<evidence type="ECO:0000313" key="3">
    <source>
        <dbReference type="Proteomes" id="UP000049455"/>
    </source>
</evidence>
<dbReference type="EMBL" id="CYPR01000196">
    <property type="protein sequence ID" value="CUH40170.1"/>
    <property type="molecule type" value="Genomic_DNA"/>
</dbReference>